<dbReference type="AlphaFoldDB" id="A0A014PXH8"/>
<name>A0A014PXH8_9GAMM</name>
<gene>
    <name evidence="2" type="ORF">BG55_10940</name>
</gene>
<dbReference type="EMBL" id="JFHN01000045">
    <property type="protein sequence ID" value="EXU75652.1"/>
    <property type="molecule type" value="Genomic_DNA"/>
</dbReference>
<dbReference type="Proteomes" id="UP000019918">
    <property type="component" value="Unassembled WGS sequence"/>
</dbReference>
<proteinExistence type="predicted"/>
<evidence type="ECO:0000313" key="2">
    <source>
        <dbReference type="EMBL" id="EXU75652.1"/>
    </source>
</evidence>
<evidence type="ECO:0000256" key="1">
    <source>
        <dbReference type="SAM" id="MobiDB-lite"/>
    </source>
</evidence>
<comment type="caution">
    <text evidence="2">The sequence shown here is derived from an EMBL/GenBank/DDBJ whole genome shotgun (WGS) entry which is preliminary data.</text>
</comment>
<protein>
    <submittedName>
        <fullName evidence="2">Microcin H47</fullName>
    </submittedName>
</protein>
<reference evidence="2 3" key="1">
    <citation type="submission" date="2014-02" db="EMBL/GenBank/DDBJ databases">
        <title>Draft genome of Erwinia mallotivora strain BT-MARDI, a papaya dieback pathogen.</title>
        <authorList>
            <person name="Redzuan R."/>
            <person name="Abu Bakar N."/>
            <person name="Badrun R."/>
            <person name="Mohd Raih M.F."/>
            <person name="Rozano L."/>
            <person name="Mat Amin N."/>
        </authorList>
    </citation>
    <scope>NUCLEOTIDE SEQUENCE [LARGE SCALE GENOMIC DNA]</scope>
    <source>
        <strain evidence="2 3">BT-MARDI</strain>
    </source>
</reference>
<feature type="compositionally biased region" description="Low complexity" evidence="1">
    <location>
        <begin position="83"/>
        <end position="104"/>
    </location>
</feature>
<feature type="region of interest" description="Disordered" evidence="1">
    <location>
        <begin position="82"/>
        <end position="104"/>
    </location>
</feature>
<keyword evidence="3" id="KW-1185">Reference proteome</keyword>
<evidence type="ECO:0000313" key="3">
    <source>
        <dbReference type="Proteomes" id="UP000019918"/>
    </source>
</evidence>
<organism evidence="2 3">
    <name type="scientific">Erwinia mallotivora</name>
    <dbReference type="NCBI Taxonomy" id="69222"/>
    <lineage>
        <taxon>Bacteria</taxon>
        <taxon>Pseudomonadati</taxon>
        <taxon>Pseudomonadota</taxon>
        <taxon>Gammaproteobacteria</taxon>
        <taxon>Enterobacterales</taxon>
        <taxon>Erwiniaceae</taxon>
        <taxon>Erwinia</taxon>
    </lineage>
</organism>
<accession>A0A014PXH8</accession>
<dbReference type="RefSeq" id="WP_034937175.1">
    <property type="nucleotide sequence ID" value="NZ_JFHN01000045.1"/>
</dbReference>
<sequence length="104" mass="10121">MENINTVLMEKVSGAGNYADKHEIGNSSGRGGAPDSCANRAGLGAIIGTLGALATGATGGLAGVVVAGVTGGLSSVIGCENPSYNDNNSGNSSRSGNYGAQCTW</sequence>